<dbReference type="AlphaFoldDB" id="A0A7Y0SQW1"/>
<proteinExistence type="predicted"/>
<dbReference type="PROSITE" id="PS51257">
    <property type="entry name" value="PROKAR_LIPOPROTEIN"/>
    <property type="match status" value="1"/>
</dbReference>
<gene>
    <name evidence="1" type="ORF">HKB16_34725</name>
</gene>
<dbReference type="Proteomes" id="UP000518904">
    <property type="component" value="Unassembled WGS sequence"/>
</dbReference>
<dbReference type="EMBL" id="JABCLB010002834">
    <property type="protein sequence ID" value="NMU88005.1"/>
    <property type="molecule type" value="Genomic_DNA"/>
</dbReference>
<evidence type="ECO:0000313" key="1">
    <source>
        <dbReference type="EMBL" id="NMU88005.1"/>
    </source>
</evidence>
<reference evidence="1 2" key="1">
    <citation type="submission" date="2020-04" db="EMBL/GenBank/DDBJ databases">
        <title>Whole-genome sequencing of Vibrio spp. from China reveals different genetic environments of blaCTX-M-14 among diverse lineages.</title>
        <authorList>
            <person name="Zheng Z."/>
            <person name="Ye L."/>
            <person name="Chen S."/>
        </authorList>
    </citation>
    <scope>NUCLEOTIDE SEQUENCE [LARGE SCALE GENOMIC DNA]</scope>
    <source>
        <strain evidence="1 2">Vb0551</strain>
    </source>
</reference>
<organism evidence="1 2">
    <name type="scientific">Vibrio parahaemolyticus</name>
    <dbReference type="NCBI Taxonomy" id="670"/>
    <lineage>
        <taxon>Bacteria</taxon>
        <taxon>Pseudomonadati</taxon>
        <taxon>Pseudomonadota</taxon>
        <taxon>Gammaproteobacteria</taxon>
        <taxon>Vibrionales</taxon>
        <taxon>Vibrionaceae</taxon>
        <taxon>Vibrio</taxon>
    </lineage>
</organism>
<accession>A0A7Y0SQW1</accession>
<evidence type="ECO:0000313" key="2">
    <source>
        <dbReference type="Proteomes" id="UP000518904"/>
    </source>
</evidence>
<name>A0A7Y0SQW1_VIBPH</name>
<comment type="caution">
    <text evidence="1">The sequence shown here is derived from an EMBL/GenBank/DDBJ whole genome shotgun (WGS) entry which is preliminary data.</text>
</comment>
<protein>
    <submittedName>
        <fullName evidence="1">Uncharacterized protein</fullName>
    </submittedName>
</protein>
<dbReference type="RefSeq" id="WP_153645942.1">
    <property type="nucleotide sequence ID" value="NZ_CP041202.1"/>
</dbReference>
<sequence length="45" mass="4993">MKKVFTILAVSTLAACANINTLENLRNDEPKSERYESGVPLVKLD</sequence>